<dbReference type="RefSeq" id="WP_264814380.1">
    <property type="nucleotide sequence ID" value="NZ_BAPV01000004.1"/>
</dbReference>
<comment type="caution">
    <text evidence="2">The sequence shown here is derived from an EMBL/GenBank/DDBJ whole genome shotgun (WGS) entry which is preliminary data.</text>
</comment>
<keyword evidence="2" id="KW-0132">Cell division</keyword>
<proteinExistence type="predicted"/>
<dbReference type="EMBL" id="BAPV01000004">
    <property type="protein sequence ID" value="GBQ84644.1"/>
    <property type="molecule type" value="Genomic_DNA"/>
</dbReference>
<organism evidence="2 3">
    <name type="scientific">Asaia krungthepensis NRIC 0535</name>
    <dbReference type="NCBI Taxonomy" id="1307925"/>
    <lineage>
        <taxon>Bacteria</taxon>
        <taxon>Pseudomonadati</taxon>
        <taxon>Pseudomonadota</taxon>
        <taxon>Alphaproteobacteria</taxon>
        <taxon>Acetobacterales</taxon>
        <taxon>Acetobacteraceae</taxon>
        <taxon>Asaia</taxon>
    </lineage>
</organism>
<feature type="transmembrane region" description="Helical" evidence="1">
    <location>
        <begin position="214"/>
        <end position="235"/>
    </location>
</feature>
<protein>
    <submittedName>
        <fullName evidence="2">Cell division protein FtsX</fullName>
    </submittedName>
</protein>
<dbReference type="Proteomes" id="UP001062776">
    <property type="component" value="Unassembled WGS sequence"/>
</dbReference>
<dbReference type="PANTHER" id="PTHR47755:SF1">
    <property type="entry name" value="CELL DIVISION PROTEIN FTSX"/>
    <property type="match status" value="1"/>
</dbReference>
<accession>A0ABQ0PYC5</accession>
<dbReference type="GO" id="GO:0051301">
    <property type="term" value="P:cell division"/>
    <property type="evidence" value="ECO:0007669"/>
    <property type="project" value="UniProtKB-KW"/>
</dbReference>
<keyword evidence="1" id="KW-1133">Transmembrane helix</keyword>
<dbReference type="PANTHER" id="PTHR47755">
    <property type="entry name" value="CELL DIVISION PROTEIN FTSX"/>
    <property type="match status" value="1"/>
</dbReference>
<feature type="transmembrane region" description="Helical" evidence="1">
    <location>
        <begin position="21"/>
        <end position="39"/>
    </location>
</feature>
<keyword evidence="1" id="KW-0812">Transmembrane</keyword>
<evidence type="ECO:0000256" key="1">
    <source>
        <dbReference type="SAM" id="Phobius"/>
    </source>
</evidence>
<keyword evidence="3" id="KW-1185">Reference proteome</keyword>
<dbReference type="InterPro" id="IPR004513">
    <property type="entry name" value="FtsX"/>
</dbReference>
<keyword evidence="2" id="KW-0131">Cell cycle</keyword>
<reference evidence="2" key="1">
    <citation type="submission" date="2013-04" db="EMBL/GenBank/DDBJ databases">
        <title>The genome sequencing project of 58 acetic acid bacteria.</title>
        <authorList>
            <person name="Okamoto-Kainuma A."/>
            <person name="Ishikawa M."/>
            <person name="Umino S."/>
            <person name="Koizumi Y."/>
            <person name="Shiwa Y."/>
            <person name="Yoshikawa H."/>
            <person name="Matsutani M."/>
            <person name="Matsushita K."/>
        </authorList>
    </citation>
    <scope>NUCLEOTIDE SEQUENCE</scope>
    <source>
        <strain evidence="2">NRIC 0535</strain>
    </source>
</reference>
<keyword evidence="1" id="KW-0472">Membrane</keyword>
<feature type="transmembrane region" description="Helical" evidence="1">
    <location>
        <begin position="271"/>
        <end position="298"/>
    </location>
</feature>
<evidence type="ECO:0000313" key="3">
    <source>
        <dbReference type="Proteomes" id="UP001062776"/>
    </source>
</evidence>
<name>A0ABQ0PYC5_9PROT</name>
<evidence type="ECO:0000313" key="2">
    <source>
        <dbReference type="EMBL" id="GBQ84644.1"/>
    </source>
</evidence>
<gene>
    <name evidence="2" type="ORF">AA0535_0550</name>
</gene>
<feature type="transmembrane region" description="Helical" evidence="1">
    <location>
        <begin position="162"/>
        <end position="181"/>
    </location>
</feature>
<sequence length="302" mass="32459">MRRTLPDGLHLGRRDHGLIPVIAAVTAIATLALGGWNAARSLSQEWAHGAAQQVTIEIPNISGDAQAVSTKLVAVLKSDPGIEAVEILPDAKVQEILRPWLGAMQANLADLPVILSLTRRSNTPLTDLPVILDTIAPSAIIEDNVRWGERLMLLGQSLQACAWLAVILAGFATAGVTTLSVRMTLIARRRTVEILHSLGARDGLIARRIAWRSAVLGVSGGLLGTLLGGATLAILHRLIQPFLDQSRAGLSIWPQGYEEWMSLWSGLPSSLFHSLASVPLLVAALSFIVAQVTVRLWLRRLP</sequence>